<evidence type="ECO:0000256" key="14">
    <source>
        <dbReference type="ARBA" id="ARBA00022737"/>
    </source>
</evidence>
<keyword evidence="24" id="KW-0090">Biological rhythms</keyword>
<dbReference type="InterPro" id="IPR057617">
    <property type="entry name" value="PML_C"/>
</dbReference>
<dbReference type="GO" id="GO:0008285">
    <property type="term" value="P:negative regulation of cell population proliferation"/>
    <property type="evidence" value="ECO:0007669"/>
    <property type="project" value="UniProtKB-ARBA"/>
</dbReference>
<evidence type="ECO:0000256" key="7">
    <source>
        <dbReference type="ARBA" id="ARBA00022490"/>
    </source>
</evidence>
<feature type="region of interest" description="Disordered" evidence="33">
    <location>
        <begin position="457"/>
        <end position="592"/>
    </location>
</feature>
<dbReference type="GO" id="GO:0045893">
    <property type="term" value="P:positive regulation of DNA-templated transcription"/>
    <property type="evidence" value="ECO:0007669"/>
    <property type="project" value="UniProtKB-ARBA"/>
</dbReference>
<dbReference type="SMART" id="SM00336">
    <property type="entry name" value="BBOX"/>
    <property type="match status" value="1"/>
</dbReference>
<keyword evidence="26" id="KW-0238">DNA-binding</keyword>
<dbReference type="Pfam" id="PF25244">
    <property type="entry name" value="PML_C"/>
    <property type="match status" value="1"/>
</dbReference>
<evidence type="ECO:0000256" key="33">
    <source>
        <dbReference type="SAM" id="MobiDB-lite"/>
    </source>
</evidence>
<dbReference type="PROSITE" id="PS00518">
    <property type="entry name" value="ZF_RING_1"/>
    <property type="match status" value="1"/>
</dbReference>
<sequence length="883" mass="98572">MQQDPEPAGSPGPQQDPALPHSPSMPPPESLSEGHQSSHSDSPTEQATEEEFQFLRCQGCRAEAKCPKLLPCLHTLCSGCLEESSMQCPVCRAPWPSGAGTQALDNVFFESLQRRLSVYQQIAREQAFCTRCKEPAHYWCFECEQLICTKCFEAHQWFLKHEARPLAELRSQSVREFLDGTRKSNIIFCSNPNHRSPMLTSIYCRGCSKPLCCSCALLDRGHSELKCDISMEIQQRQDELDTMTQDLQEQDRTFGAAQAQMRSAISQLGRVRADTEEFIRERVREVVAHVLEQERELLQGVGARYQRDYEEIAGQLGRLDAVLQRIRMGSVLVQRMKLYASDQEVLDMHDFLRKALHQLRQEEPQSLRATVHTDSFDEFRVRLQDLVSCITRGTDAALSRRASPEAASTPRDTCGTDPPEEVPRDQMQASGLAVVQPVPGAHPVPVYAFSIQDPSLREEGTNTATPQKRKACQTECPRKAVKMESEEGEESRLAWSSPEQPRPSTSRAVSPPHLDGPPSPKSPIIRDELSLPESNHQTGDPAETEERVVVISSSEDSDAENPDSRELADNSSESSDLQLEGPSSLGVLDDSPSNSLVEDKPLVFFDLKIDNETQKISQLAAVNQESQFRALIQPEVLNVYSKAVSLEVGLQHFLHFLASMRQPILACYKLWGPSLPSFFQALEEMNMLGKFQKSISGFLATLPLIRECVPGASSFKLKSLAKTYLARNMSERSALAAVLTMRDLCRLLEVSPSPQLALHVHPFSSLQCFSSLQPLVRAAILPRAEARLLALHKVTFIELLTAHHHDPQGGLKKYNRFLSLQSPTSSQPAFDLHSLGTYLRHAGKFQKSISGFLATLPLIRECVRGQQLQTQEPGQDLPSEKHE</sequence>
<evidence type="ECO:0000256" key="29">
    <source>
        <dbReference type="ARBA" id="ARBA00023163"/>
    </source>
</evidence>
<evidence type="ECO:0000256" key="3">
    <source>
        <dbReference type="ARBA" id="ARBA00004469"/>
    </source>
</evidence>
<dbReference type="Proteomes" id="UP000694520">
    <property type="component" value="Chromosome 17"/>
</dbReference>
<dbReference type="PROSITE" id="PS50119">
    <property type="entry name" value="ZF_BBOX"/>
    <property type="match status" value="2"/>
</dbReference>
<dbReference type="GO" id="GO:0031901">
    <property type="term" value="C:early endosome membrane"/>
    <property type="evidence" value="ECO:0007669"/>
    <property type="project" value="UniProtKB-SubCell"/>
</dbReference>
<dbReference type="InterPro" id="IPR021978">
    <property type="entry name" value="PML-like_CC"/>
</dbReference>
<evidence type="ECO:0000256" key="24">
    <source>
        <dbReference type="ARBA" id="ARBA00023108"/>
    </source>
</evidence>
<evidence type="ECO:0000256" key="32">
    <source>
        <dbReference type="PROSITE-ProRule" id="PRU00024"/>
    </source>
</evidence>
<dbReference type="GO" id="GO:0016525">
    <property type="term" value="P:negative regulation of angiogenesis"/>
    <property type="evidence" value="ECO:0007669"/>
    <property type="project" value="UniProtKB-ARBA"/>
</dbReference>
<evidence type="ECO:0000256" key="2">
    <source>
        <dbReference type="ARBA" id="ARBA00004397"/>
    </source>
</evidence>
<dbReference type="GO" id="GO:0001666">
    <property type="term" value="P:response to hypoxia"/>
    <property type="evidence" value="ECO:0007669"/>
    <property type="project" value="UniProtKB-ARBA"/>
</dbReference>
<feature type="region of interest" description="Disordered" evidence="33">
    <location>
        <begin position="1"/>
        <end position="45"/>
    </location>
</feature>
<evidence type="ECO:0000256" key="16">
    <source>
        <dbReference type="ARBA" id="ARBA00022771"/>
    </source>
</evidence>
<evidence type="ECO:0000259" key="34">
    <source>
        <dbReference type="PROSITE" id="PS50089"/>
    </source>
</evidence>
<evidence type="ECO:0000256" key="27">
    <source>
        <dbReference type="ARBA" id="ARBA00023136"/>
    </source>
</evidence>
<evidence type="ECO:0000256" key="1">
    <source>
        <dbReference type="ARBA" id="ARBA00004322"/>
    </source>
</evidence>
<evidence type="ECO:0000256" key="28">
    <source>
        <dbReference type="ARBA" id="ARBA00023159"/>
    </source>
</evidence>
<keyword evidence="9" id="KW-0597">Phosphoprotein</keyword>
<dbReference type="SMART" id="SM00184">
    <property type="entry name" value="RING"/>
    <property type="match status" value="1"/>
</dbReference>
<dbReference type="PANTHER" id="PTHR25462:SF302">
    <property type="entry name" value="PROTEIN PML"/>
    <property type="match status" value="1"/>
</dbReference>
<evidence type="ECO:0000256" key="30">
    <source>
        <dbReference type="ARBA" id="ARBA00023242"/>
    </source>
</evidence>
<keyword evidence="8" id="KW-1017">Isopeptide bond</keyword>
<gene>
    <name evidence="36" type="primary">PML</name>
</gene>
<dbReference type="GO" id="GO:0005730">
    <property type="term" value="C:nucleolus"/>
    <property type="evidence" value="ECO:0007669"/>
    <property type="project" value="UniProtKB-SubCell"/>
</dbReference>
<dbReference type="GO" id="GO:0034504">
    <property type="term" value="P:protein localization to nucleus"/>
    <property type="evidence" value="ECO:0007669"/>
    <property type="project" value="UniProtKB-ARBA"/>
</dbReference>
<dbReference type="FunFam" id="3.30.40.10:FF:000178">
    <property type="entry name" value="PML isoform 6"/>
    <property type="match status" value="1"/>
</dbReference>
<dbReference type="GO" id="GO:0008270">
    <property type="term" value="F:zinc ion binding"/>
    <property type="evidence" value="ECO:0007669"/>
    <property type="project" value="UniProtKB-KW"/>
</dbReference>
<evidence type="ECO:0000256" key="8">
    <source>
        <dbReference type="ARBA" id="ARBA00022499"/>
    </source>
</evidence>
<evidence type="ECO:0000256" key="12">
    <source>
        <dbReference type="ARBA" id="ARBA00022703"/>
    </source>
</evidence>
<accession>A0A8B9WK56</accession>
<evidence type="ECO:0000256" key="6">
    <source>
        <dbReference type="ARBA" id="ARBA00004642"/>
    </source>
</evidence>
<keyword evidence="10" id="KW-0945">Host-virus interaction</keyword>
<dbReference type="GO" id="GO:0051246">
    <property type="term" value="P:regulation of protein metabolic process"/>
    <property type="evidence" value="ECO:0007669"/>
    <property type="project" value="UniProtKB-ARBA"/>
</dbReference>
<keyword evidence="11" id="KW-0399">Innate immunity</keyword>
<name>A0A8B9WK56_BOSMU</name>
<keyword evidence="13" id="KW-0479">Metal-binding</keyword>
<evidence type="ECO:0000256" key="23">
    <source>
        <dbReference type="ARBA" id="ARBA00023054"/>
    </source>
</evidence>
<dbReference type="Ensembl" id="ENSBGRT00000009187.1">
    <property type="protein sequence ID" value="ENSBGRP00000007980.1"/>
    <property type="gene ID" value="ENSBGRG00000004789.1"/>
</dbReference>
<evidence type="ECO:0000256" key="18">
    <source>
        <dbReference type="ARBA" id="ARBA00022833"/>
    </source>
</evidence>
<reference evidence="36" key="3">
    <citation type="submission" date="2025-09" db="UniProtKB">
        <authorList>
            <consortium name="Ensembl"/>
        </authorList>
    </citation>
    <scope>IDENTIFICATION</scope>
</reference>
<dbReference type="InterPro" id="IPR001841">
    <property type="entry name" value="Znf_RING"/>
</dbReference>
<dbReference type="InterPro" id="IPR017907">
    <property type="entry name" value="Znf_RING_CS"/>
</dbReference>
<dbReference type="GO" id="GO:0003677">
    <property type="term" value="F:DNA binding"/>
    <property type="evidence" value="ECO:0007669"/>
    <property type="project" value="UniProtKB-KW"/>
</dbReference>
<keyword evidence="37" id="KW-1185">Reference proteome</keyword>
<keyword evidence="19" id="KW-0832">Ubl conjugation</keyword>
<keyword evidence="15" id="KW-0967">Endosome</keyword>
<evidence type="ECO:0000256" key="15">
    <source>
        <dbReference type="ARBA" id="ARBA00022753"/>
    </source>
</evidence>
<evidence type="ECO:0000256" key="5">
    <source>
        <dbReference type="ARBA" id="ARBA00004604"/>
    </source>
</evidence>
<keyword evidence="18" id="KW-0862">Zinc</keyword>
<dbReference type="CDD" id="cd19804">
    <property type="entry name" value="Bbox1_TRIM19_C-V"/>
    <property type="match status" value="1"/>
</dbReference>
<keyword evidence="27" id="KW-0472">Membrane</keyword>
<evidence type="ECO:0000256" key="17">
    <source>
        <dbReference type="ARBA" id="ARBA00022824"/>
    </source>
</evidence>
<feature type="domain" description="B box-type" evidence="35">
    <location>
        <begin position="124"/>
        <end position="166"/>
    </location>
</feature>
<reference evidence="36" key="1">
    <citation type="submission" date="2019-05" db="EMBL/GenBank/DDBJ databases">
        <authorList>
            <person name="Zhang S."/>
            <person name="Liu J."/>
        </authorList>
    </citation>
    <scope>NUCLEOTIDE SEQUENCE [LARGE SCALE GENOMIC DNA]</scope>
</reference>
<evidence type="ECO:0000256" key="21">
    <source>
        <dbReference type="ARBA" id="ARBA00022990"/>
    </source>
</evidence>
<feature type="domain" description="RING-type" evidence="34">
    <location>
        <begin position="57"/>
        <end position="92"/>
    </location>
</feature>
<dbReference type="GO" id="GO:0016363">
    <property type="term" value="C:nuclear matrix"/>
    <property type="evidence" value="ECO:0007669"/>
    <property type="project" value="UniProtKB-ARBA"/>
</dbReference>
<dbReference type="GO" id="GO:2001235">
    <property type="term" value="P:positive regulation of apoptotic signaling pathway"/>
    <property type="evidence" value="ECO:0007669"/>
    <property type="project" value="UniProtKB-ARBA"/>
</dbReference>
<dbReference type="InterPro" id="IPR000315">
    <property type="entry name" value="Znf_B-box"/>
</dbReference>
<keyword evidence="16 32" id="KW-0863">Zinc-finger</keyword>
<keyword evidence="29" id="KW-0804">Transcription</keyword>
<dbReference type="SUPFAM" id="SSF57850">
    <property type="entry name" value="RING/U-box"/>
    <property type="match status" value="1"/>
</dbReference>
<keyword evidence="23" id="KW-0175">Coiled coil</keyword>
<dbReference type="GO" id="GO:0016605">
    <property type="term" value="C:PML body"/>
    <property type="evidence" value="ECO:0007669"/>
    <property type="project" value="UniProtKB-SubCell"/>
</dbReference>
<evidence type="ECO:0000256" key="13">
    <source>
        <dbReference type="ARBA" id="ARBA00022723"/>
    </source>
</evidence>
<dbReference type="GO" id="GO:0048511">
    <property type="term" value="P:rhythmic process"/>
    <property type="evidence" value="ECO:0007669"/>
    <property type="project" value="UniProtKB-KW"/>
</dbReference>
<dbReference type="GeneTree" id="ENSGT00510000048454"/>
<dbReference type="AlphaFoldDB" id="A0A8B9WK56"/>
<evidence type="ECO:0000313" key="37">
    <source>
        <dbReference type="Proteomes" id="UP000694520"/>
    </source>
</evidence>
<dbReference type="PROSITE" id="PS50089">
    <property type="entry name" value="ZF_RING_2"/>
    <property type="match status" value="1"/>
</dbReference>
<dbReference type="GO" id="GO:0010629">
    <property type="term" value="P:negative regulation of gene expression"/>
    <property type="evidence" value="ECO:0007669"/>
    <property type="project" value="UniProtKB-ARBA"/>
</dbReference>
<evidence type="ECO:0000256" key="4">
    <source>
        <dbReference type="ARBA" id="ARBA00004496"/>
    </source>
</evidence>
<evidence type="ECO:0000256" key="20">
    <source>
        <dbReference type="ARBA" id="ARBA00022859"/>
    </source>
</evidence>
<evidence type="ECO:0000256" key="11">
    <source>
        <dbReference type="ARBA" id="ARBA00022588"/>
    </source>
</evidence>
<evidence type="ECO:0000256" key="31">
    <source>
        <dbReference type="ARBA" id="ARBA00068056"/>
    </source>
</evidence>
<keyword evidence="28" id="KW-0010">Activator</keyword>
<keyword evidence="30" id="KW-0539">Nucleus</keyword>
<evidence type="ECO:0000259" key="35">
    <source>
        <dbReference type="PROSITE" id="PS50119"/>
    </source>
</evidence>
<dbReference type="PANTHER" id="PTHR25462">
    <property type="entry name" value="BONUS, ISOFORM C-RELATED"/>
    <property type="match status" value="1"/>
</dbReference>
<dbReference type="GO" id="GO:0030578">
    <property type="term" value="P:PML body organization"/>
    <property type="evidence" value="ECO:0007669"/>
    <property type="project" value="UniProtKB-ARBA"/>
</dbReference>
<dbReference type="Pfam" id="PF12126">
    <property type="entry name" value="PML_CC"/>
    <property type="match status" value="1"/>
</dbReference>
<evidence type="ECO:0000313" key="36">
    <source>
        <dbReference type="Ensembl" id="ENSBGRP00000007980.1"/>
    </source>
</evidence>
<reference evidence="36" key="2">
    <citation type="submission" date="2025-08" db="UniProtKB">
        <authorList>
            <consortium name="Ensembl"/>
        </authorList>
    </citation>
    <scope>IDENTIFICATION</scope>
</reference>
<feature type="compositionally biased region" description="Polar residues" evidence="33">
    <location>
        <begin position="34"/>
        <end position="45"/>
    </location>
</feature>
<evidence type="ECO:0000256" key="26">
    <source>
        <dbReference type="ARBA" id="ARBA00023125"/>
    </source>
</evidence>
<organism evidence="36 37">
    <name type="scientific">Bos mutus grunniens</name>
    <name type="common">Wild yak</name>
    <name type="synonym">Bos grunniens</name>
    <dbReference type="NCBI Taxonomy" id="30521"/>
    <lineage>
        <taxon>Eukaryota</taxon>
        <taxon>Metazoa</taxon>
        <taxon>Chordata</taxon>
        <taxon>Craniata</taxon>
        <taxon>Vertebrata</taxon>
        <taxon>Euteleostomi</taxon>
        <taxon>Mammalia</taxon>
        <taxon>Eutheria</taxon>
        <taxon>Laurasiatheria</taxon>
        <taxon>Artiodactyla</taxon>
        <taxon>Ruminantia</taxon>
        <taxon>Pecora</taxon>
        <taxon>Bovidae</taxon>
        <taxon>Bovinae</taxon>
        <taxon>Bos</taxon>
    </lineage>
</organism>
<feature type="region of interest" description="Disordered" evidence="33">
    <location>
        <begin position="397"/>
        <end position="424"/>
    </location>
</feature>
<keyword evidence="7" id="KW-0963">Cytoplasm</keyword>
<dbReference type="Pfam" id="PF00643">
    <property type="entry name" value="zf-B_box"/>
    <property type="match status" value="1"/>
</dbReference>
<keyword evidence="20" id="KW-0391">Immunity</keyword>
<keyword evidence="17" id="KW-0256">Endoplasmic reticulum</keyword>
<keyword evidence="12" id="KW-0053">Apoptosis</keyword>
<dbReference type="GO" id="GO:0034097">
    <property type="term" value="P:response to cytokine"/>
    <property type="evidence" value="ECO:0007669"/>
    <property type="project" value="UniProtKB-ARBA"/>
</dbReference>
<dbReference type="GO" id="GO:0045184">
    <property type="term" value="P:establishment of protein localization"/>
    <property type="evidence" value="ECO:0007669"/>
    <property type="project" value="UniProtKB-ARBA"/>
</dbReference>
<keyword evidence="21" id="KW-0007">Acetylation</keyword>
<evidence type="ECO:0000256" key="9">
    <source>
        <dbReference type="ARBA" id="ARBA00022553"/>
    </source>
</evidence>
<dbReference type="InterPro" id="IPR013083">
    <property type="entry name" value="Znf_RING/FYVE/PHD"/>
</dbReference>
<dbReference type="GO" id="GO:0060341">
    <property type="term" value="P:regulation of cellular localization"/>
    <property type="evidence" value="ECO:0007669"/>
    <property type="project" value="UniProtKB-ARBA"/>
</dbReference>
<dbReference type="GO" id="GO:0044790">
    <property type="term" value="P:suppression of viral release by host"/>
    <property type="evidence" value="ECO:0007669"/>
    <property type="project" value="UniProtKB-ARBA"/>
</dbReference>
<keyword evidence="25" id="KW-0051">Antiviral defense</keyword>
<dbReference type="GO" id="GO:0008630">
    <property type="term" value="P:intrinsic apoptotic signaling pathway in response to DNA damage"/>
    <property type="evidence" value="ECO:0007669"/>
    <property type="project" value="UniProtKB-ARBA"/>
</dbReference>
<feature type="compositionally biased region" description="Basic and acidic residues" evidence="33">
    <location>
        <begin position="476"/>
        <end position="485"/>
    </location>
</feature>
<evidence type="ECO:0000256" key="22">
    <source>
        <dbReference type="ARBA" id="ARBA00023015"/>
    </source>
</evidence>
<evidence type="ECO:0000256" key="25">
    <source>
        <dbReference type="ARBA" id="ARBA00023118"/>
    </source>
</evidence>
<comment type="subcellular location">
    <subcellularLocation>
        <location evidence="4">Cytoplasm</location>
    </subcellularLocation>
    <subcellularLocation>
        <location evidence="3">Early endosome membrane</location>
        <topology evidence="3">Peripheral membrane protein</topology>
        <orientation evidence="3">Cytoplasmic side</orientation>
    </subcellularLocation>
    <subcellularLocation>
        <location evidence="2">Endoplasmic reticulum membrane</location>
        <topology evidence="2">Peripheral membrane protein</topology>
        <orientation evidence="2">Cytoplasmic side</orientation>
    </subcellularLocation>
    <subcellularLocation>
        <location evidence="1">Nucleus</location>
        <location evidence="1">PML body</location>
    </subcellularLocation>
    <subcellularLocation>
        <location evidence="5">Nucleus</location>
        <location evidence="5">Nucleolus</location>
    </subcellularLocation>
    <subcellularLocation>
        <location evidence="6">Nucleus</location>
        <location evidence="6">Nucleoplasm</location>
    </subcellularLocation>
</comment>
<keyword evidence="22" id="KW-0805">Transcription regulation</keyword>
<dbReference type="GO" id="GO:0045087">
    <property type="term" value="P:innate immune response"/>
    <property type="evidence" value="ECO:0007669"/>
    <property type="project" value="UniProtKB-KW"/>
</dbReference>
<dbReference type="CDD" id="cd19770">
    <property type="entry name" value="Bbox2_TRIM19_C-V"/>
    <property type="match status" value="1"/>
</dbReference>
<dbReference type="GO" id="GO:0003712">
    <property type="term" value="F:transcription coregulator activity"/>
    <property type="evidence" value="ECO:0007669"/>
    <property type="project" value="UniProtKB-ARBA"/>
</dbReference>
<keyword evidence="14" id="KW-0677">Repeat</keyword>
<feature type="compositionally biased region" description="Polar residues" evidence="33">
    <location>
        <begin position="497"/>
        <end position="508"/>
    </location>
</feature>
<dbReference type="GO" id="GO:0005789">
    <property type="term" value="C:endoplasmic reticulum membrane"/>
    <property type="evidence" value="ECO:0007669"/>
    <property type="project" value="UniProtKB-SubCell"/>
</dbReference>
<protein>
    <recommendedName>
        <fullName evidence="31">Protein PML</fullName>
    </recommendedName>
</protein>
<dbReference type="CDD" id="cd16579">
    <property type="entry name" value="RING-HC_PML_C-V"/>
    <property type="match status" value="1"/>
</dbReference>
<proteinExistence type="predicted"/>
<dbReference type="InterPro" id="IPR047153">
    <property type="entry name" value="TRIM45/56/19-like"/>
</dbReference>
<evidence type="ECO:0000256" key="19">
    <source>
        <dbReference type="ARBA" id="ARBA00022843"/>
    </source>
</evidence>
<dbReference type="GO" id="GO:0090398">
    <property type="term" value="P:cellular senescence"/>
    <property type="evidence" value="ECO:0007669"/>
    <property type="project" value="UniProtKB-ARBA"/>
</dbReference>
<feature type="domain" description="B box-type" evidence="35">
    <location>
        <begin position="184"/>
        <end position="222"/>
    </location>
</feature>
<evidence type="ECO:0000256" key="10">
    <source>
        <dbReference type="ARBA" id="ARBA00022581"/>
    </source>
</evidence>
<dbReference type="Gene3D" id="3.30.40.10">
    <property type="entry name" value="Zinc/RING finger domain, C3HC4 (zinc finger)"/>
    <property type="match status" value="1"/>
</dbReference>